<keyword evidence="4" id="KW-0067">ATP-binding</keyword>
<dbReference type="PROSITE" id="PS00211">
    <property type="entry name" value="ABC_TRANSPORTER_1"/>
    <property type="match status" value="2"/>
</dbReference>
<evidence type="ECO:0000256" key="5">
    <source>
        <dbReference type="SAM" id="MobiDB-lite"/>
    </source>
</evidence>
<dbReference type="InterPro" id="IPR017871">
    <property type="entry name" value="ABC_transporter-like_CS"/>
</dbReference>
<dbReference type="PANTHER" id="PTHR43776">
    <property type="entry name" value="TRANSPORT ATP-BINDING PROTEIN"/>
    <property type="match status" value="1"/>
</dbReference>
<protein>
    <submittedName>
        <fullName evidence="7">ATPase component of various ABC-type transport systems with duplicated ATPase domain</fullName>
    </submittedName>
</protein>
<feature type="domain" description="ABC transporter" evidence="6">
    <location>
        <begin position="22"/>
        <end position="270"/>
    </location>
</feature>
<dbReference type="PATRIC" id="fig|446465.5.peg.1108"/>
<sequence>MTTTSTTPAGSEAGPAQPLLEIRDLEITFTTSSGPVQGVRSANLEVYPGETVAIVGESGSGKSTTAMAIAHLLDKNGAITGGQILFEGRDITHVSEKEIRVLRGDQVGLVPQDPMSNLNPMWRVGAQIRETLQANGVAKGAEARTRTVELLEEAGLADAARRAQQYPHEFSGGMKQRALIAMGLAARPKLLVADEPTSALDVTVQQQILDHLDSLTAELGVAVLLITHDLGLAAERAQHLVVMYKGQVVESGPALELLQNPQHPYTQRLISAAPSLASRRLVSAAQRAEVREQARESAQEAAGIPEASEPSADAGPSAPSAAPAATADEPVPELGGSRTAADPVIQVQGLTKSFPIRGSVPWRTTPFLAVDDVSFEIERGTTTAIVGESGSGKSTVAQMVLKLLEPTEGRVLFEGRDVTTFTGRDLKTLRRRVQPIFQNPYGTLDPMYSIFRTIEEPLRLHGIGDAKSREAKVRDLLDKVALPSAMMRRYPNELSGGQRQRIAIARALALDPEVVICDEAVSALDVLVQAQVLELLNDLQAELGLSYLFITHDLAVVRQIADSTVVMEKGKVVEQGTTDEVFHSPQQDYTKRLLAAIPGGSIPLAGSETIDVEAPEGLADESGDERGEGPDDVIDPFAQAGHV</sequence>
<dbReference type="InterPro" id="IPR050319">
    <property type="entry name" value="ABC_transp_ATP-bind"/>
</dbReference>
<keyword evidence="3" id="KW-0547">Nucleotide-binding</keyword>
<dbReference type="GO" id="GO:0015833">
    <property type="term" value="P:peptide transport"/>
    <property type="evidence" value="ECO:0007669"/>
    <property type="project" value="InterPro"/>
</dbReference>
<evidence type="ECO:0000313" key="8">
    <source>
        <dbReference type="Proteomes" id="UP000001919"/>
    </source>
</evidence>
<evidence type="ECO:0000256" key="2">
    <source>
        <dbReference type="ARBA" id="ARBA00022448"/>
    </source>
</evidence>
<dbReference type="OrthoDB" id="4787388at2"/>
<dbReference type="SUPFAM" id="SSF52540">
    <property type="entry name" value="P-loop containing nucleoside triphosphate hydrolases"/>
    <property type="match status" value="2"/>
</dbReference>
<dbReference type="GO" id="GO:0055085">
    <property type="term" value="P:transmembrane transport"/>
    <property type="evidence" value="ECO:0007669"/>
    <property type="project" value="UniProtKB-ARBA"/>
</dbReference>
<dbReference type="Pfam" id="PF08352">
    <property type="entry name" value="oligo_HPY"/>
    <property type="match status" value="2"/>
</dbReference>
<dbReference type="InterPro" id="IPR003439">
    <property type="entry name" value="ABC_transporter-like_ATP-bd"/>
</dbReference>
<dbReference type="AlphaFoldDB" id="C7MBI3"/>
<evidence type="ECO:0000256" key="3">
    <source>
        <dbReference type="ARBA" id="ARBA00022741"/>
    </source>
</evidence>
<feature type="region of interest" description="Disordered" evidence="5">
    <location>
        <begin position="606"/>
        <end position="643"/>
    </location>
</feature>
<accession>C7MBI3</accession>
<comment type="similarity">
    <text evidence="1">Belongs to the ABC transporter superfamily.</text>
</comment>
<dbReference type="GO" id="GO:0005524">
    <property type="term" value="F:ATP binding"/>
    <property type="evidence" value="ECO:0007669"/>
    <property type="project" value="UniProtKB-KW"/>
</dbReference>
<dbReference type="CDD" id="cd03257">
    <property type="entry name" value="ABC_NikE_OppD_transporters"/>
    <property type="match status" value="2"/>
</dbReference>
<dbReference type="eggNOG" id="COG4172">
    <property type="taxonomic scope" value="Bacteria"/>
</dbReference>
<evidence type="ECO:0000256" key="4">
    <source>
        <dbReference type="ARBA" id="ARBA00022840"/>
    </source>
</evidence>
<dbReference type="Proteomes" id="UP000001919">
    <property type="component" value="Chromosome"/>
</dbReference>
<evidence type="ECO:0000313" key="7">
    <source>
        <dbReference type="EMBL" id="ACU84956.1"/>
    </source>
</evidence>
<name>C7MBI3_BRAFD</name>
<feature type="domain" description="ABC transporter" evidence="6">
    <location>
        <begin position="345"/>
        <end position="594"/>
    </location>
</feature>
<dbReference type="STRING" id="446465.Bfae_11080"/>
<dbReference type="GO" id="GO:0016887">
    <property type="term" value="F:ATP hydrolysis activity"/>
    <property type="evidence" value="ECO:0007669"/>
    <property type="project" value="InterPro"/>
</dbReference>
<dbReference type="SMART" id="SM00382">
    <property type="entry name" value="AAA"/>
    <property type="match status" value="2"/>
</dbReference>
<dbReference type="InterPro" id="IPR027417">
    <property type="entry name" value="P-loop_NTPase"/>
</dbReference>
<proteinExistence type="inferred from homology"/>
<feature type="compositionally biased region" description="Acidic residues" evidence="5">
    <location>
        <begin position="610"/>
        <end position="623"/>
    </location>
</feature>
<dbReference type="NCBIfam" id="NF007739">
    <property type="entry name" value="PRK10419.1"/>
    <property type="match status" value="2"/>
</dbReference>
<keyword evidence="2" id="KW-0813">Transport</keyword>
<dbReference type="PANTHER" id="PTHR43776:SF7">
    <property type="entry name" value="D,D-DIPEPTIDE TRANSPORT ATP-BINDING PROTEIN DDPF-RELATED"/>
    <property type="match status" value="1"/>
</dbReference>
<dbReference type="HOGENOM" id="CLU_000604_86_4_11"/>
<dbReference type="EMBL" id="CP001643">
    <property type="protein sequence ID" value="ACU84956.1"/>
    <property type="molecule type" value="Genomic_DNA"/>
</dbReference>
<feature type="region of interest" description="Disordered" evidence="5">
    <location>
        <begin position="287"/>
        <end position="342"/>
    </location>
</feature>
<feature type="compositionally biased region" description="Low complexity" evidence="5">
    <location>
        <begin position="299"/>
        <end position="333"/>
    </location>
</feature>
<dbReference type="NCBIfam" id="NF008453">
    <property type="entry name" value="PRK11308.1"/>
    <property type="match status" value="2"/>
</dbReference>
<feature type="compositionally biased region" description="Basic and acidic residues" evidence="5">
    <location>
        <begin position="288"/>
        <end position="298"/>
    </location>
</feature>
<dbReference type="KEGG" id="bfa:Bfae_11080"/>
<dbReference type="PROSITE" id="PS50893">
    <property type="entry name" value="ABC_TRANSPORTER_2"/>
    <property type="match status" value="2"/>
</dbReference>
<reference evidence="7 8" key="1">
    <citation type="journal article" date="2009" name="Stand. Genomic Sci.">
        <title>Complete genome sequence of Brachybacterium faecium type strain (Schefferle 6-10).</title>
        <authorList>
            <person name="Lapidus A."/>
            <person name="Pukall R."/>
            <person name="Labuttii K."/>
            <person name="Copeland A."/>
            <person name="Del Rio T.G."/>
            <person name="Nolan M."/>
            <person name="Chen F."/>
            <person name="Lucas S."/>
            <person name="Tice H."/>
            <person name="Cheng J.F."/>
            <person name="Bruce D."/>
            <person name="Goodwin L."/>
            <person name="Pitluck S."/>
            <person name="Rohde M."/>
            <person name="Goker M."/>
            <person name="Pati A."/>
            <person name="Ivanova N."/>
            <person name="Mavrommatis K."/>
            <person name="Chen A."/>
            <person name="Palaniappan K."/>
            <person name="D'haeseleer P."/>
            <person name="Chain P."/>
            <person name="Bristow J."/>
            <person name="Eisen J.A."/>
            <person name="Markowitz V."/>
            <person name="Hugenholtz P."/>
            <person name="Kyrpides N.C."/>
            <person name="Klenk H.P."/>
        </authorList>
    </citation>
    <scope>NUCLEOTIDE SEQUENCE [LARGE SCALE GENOMIC DNA]</scope>
    <source>
        <strain evidence="8">ATCC 43885 / DSM 4810 / JCM 11609 / LMG 19847 / NBRC 14762 / NCIMB 9860 / 6-10</strain>
    </source>
</reference>
<dbReference type="Pfam" id="PF00005">
    <property type="entry name" value="ABC_tran"/>
    <property type="match status" value="2"/>
</dbReference>
<dbReference type="InterPro" id="IPR003593">
    <property type="entry name" value="AAA+_ATPase"/>
</dbReference>
<organism evidence="7 8">
    <name type="scientific">Brachybacterium faecium (strain ATCC 43885 / DSM 4810 / JCM 11609 / LMG 19847 / NBRC 14762 / NCIMB 9860 / 6-10)</name>
    <dbReference type="NCBI Taxonomy" id="446465"/>
    <lineage>
        <taxon>Bacteria</taxon>
        <taxon>Bacillati</taxon>
        <taxon>Actinomycetota</taxon>
        <taxon>Actinomycetes</taxon>
        <taxon>Micrococcales</taxon>
        <taxon>Dermabacteraceae</taxon>
        <taxon>Brachybacterium</taxon>
    </lineage>
</organism>
<dbReference type="FunFam" id="3.40.50.300:FF:000016">
    <property type="entry name" value="Oligopeptide ABC transporter ATP-binding component"/>
    <property type="match status" value="2"/>
</dbReference>
<evidence type="ECO:0000256" key="1">
    <source>
        <dbReference type="ARBA" id="ARBA00005417"/>
    </source>
</evidence>
<keyword evidence="8" id="KW-1185">Reference proteome</keyword>
<gene>
    <name evidence="7" type="ordered locus">Bfae_11080</name>
</gene>
<dbReference type="InterPro" id="IPR013563">
    <property type="entry name" value="Oligopep_ABC_C"/>
</dbReference>
<dbReference type="Gene3D" id="3.40.50.300">
    <property type="entry name" value="P-loop containing nucleotide triphosphate hydrolases"/>
    <property type="match status" value="2"/>
</dbReference>
<evidence type="ECO:0000259" key="6">
    <source>
        <dbReference type="PROSITE" id="PS50893"/>
    </source>
</evidence>